<protein>
    <submittedName>
        <fullName evidence="2">Uncharacterized protein</fullName>
    </submittedName>
</protein>
<feature type="compositionally biased region" description="Basic and acidic residues" evidence="1">
    <location>
        <begin position="1"/>
        <end position="17"/>
    </location>
</feature>
<dbReference type="GeneID" id="93336550"/>
<gene>
    <name evidence="2" type="ORF">SAMN02745178_00050</name>
</gene>
<evidence type="ECO:0000256" key="1">
    <source>
        <dbReference type="SAM" id="MobiDB-lite"/>
    </source>
</evidence>
<organism evidence="2 3">
    <name type="scientific">Gemmiger formicilis</name>
    <dbReference type="NCBI Taxonomy" id="745368"/>
    <lineage>
        <taxon>Bacteria</taxon>
        <taxon>Bacillati</taxon>
        <taxon>Bacillota</taxon>
        <taxon>Clostridia</taxon>
        <taxon>Eubacteriales</taxon>
        <taxon>Gemmiger</taxon>
    </lineage>
</organism>
<sequence>MFDEFGPRGAEDEREGFWTDLSEVPDEQYRDEDEPKQTQEVIVPPAQEPYGPGIVPPEES</sequence>
<proteinExistence type="predicted"/>
<dbReference type="OrthoDB" id="9980021at2"/>
<evidence type="ECO:0000313" key="3">
    <source>
        <dbReference type="Proteomes" id="UP000190286"/>
    </source>
</evidence>
<keyword evidence="3" id="KW-1185">Reference proteome</keyword>
<feature type="compositionally biased region" description="Acidic residues" evidence="1">
    <location>
        <begin position="23"/>
        <end position="34"/>
    </location>
</feature>
<evidence type="ECO:0000313" key="2">
    <source>
        <dbReference type="EMBL" id="SKA72969.1"/>
    </source>
</evidence>
<dbReference type="AlphaFoldDB" id="A0A1T4W781"/>
<name>A0A1T4W781_9FIRM</name>
<dbReference type="RefSeq" id="WP_078783075.1">
    <property type="nucleotide sequence ID" value="NZ_CAKVQS010000001.1"/>
</dbReference>
<dbReference type="Proteomes" id="UP000190286">
    <property type="component" value="Unassembled WGS sequence"/>
</dbReference>
<accession>A0A1T4W781</accession>
<feature type="region of interest" description="Disordered" evidence="1">
    <location>
        <begin position="1"/>
        <end position="60"/>
    </location>
</feature>
<reference evidence="2 3" key="1">
    <citation type="submission" date="2017-02" db="EMBL/GenBank/DDBJ databases">
        <authorList>
            <person name="Peterson S.W."/>
        </authorList>
    </citation>
    <scope>NUCLEOTIDE SEQUENCE [LARGE SCALE GENOMIC DNA]</scope>
    <source>
        <strain evidence="2 3">ATCC 27749</strain>
    </source>
</reference>
<dbReference type="EMBL" id="FUYF01000001">
    <property type="protein sequence ID" value="SKA72969.1"/>
    <property type="molecule type" value="Genomic_DNA"/>
</dbReference>